<keyword evidence="10" id="KW-1185">Reference proteome</keyword>
<feature type="transmembrane region" description="Helical" evidence="7">
    <location>
        <begin position="176"/>
        <end position="197"/>
    </location>
</feature>
<dbReference type="InterPro" id="IPR050171">
    <property type="entry name" value="MFS_Transporters"/>
</dbReference>
<dbReference type="Gene3D" id="1.20.1250.20">
    <property type="entry name" value="MFS general substrate transporter like domains"/>
    <property type="match status" value="1"/>
</dbReference>
<evidence type="ECO:0000256" key="7">
    <source>
        <dbReference type="SAM" id="Phobius"/>
    </source>
</evidence>
<dbReference type="InterPro" id="IPR011701">
    <property type="entry name" value="MFS"/>
</dbReference>
<keyword evidence="4 7" id="KW-0812">Transmembrane</keyword>
<keyword evidence="3" id="KW-1003">Cell membrane</keyword>
<dbReference type="AlphaFoldDB" id="A0A398CWG3"/>
<accession>A0A398CWG3</accession>
<evidence type="ECO:0000256" key="5">
    <source>
        <dbReference type="ARBA" id="ARBA00022989"/>
    </source>
</evidence>
<dbReference type="Pfam" id="PF07690">
    <property type="entry name" value="MFS_1"/>
    <property type="match status" value="1"/>
</dbReference>
<dbReference type="PANTHER" id="PTHR23517:SF3">
    <property type="entry name" value="INTEGRAL MEMBRANE TRANSPORT PROTEIN"/>
    <property type="match status" value="1"/>
</dbReference>
<feature type="transmembrane region" description="Helical" evidence="7">
    <location>
        <begin position="57"/>
        <end position="78"/>
    </location>
</feature>
<feature type="transmembrane region" description="Helical" evidence="7">
    <location>
        <begin position="294"/>
        <end position="317"/>
    </location>
</feature>
<feature type="transmembrane region" description="Helical" evidence="7">
    <location>
        <begin position="25"/>
        <end position="45"/>
    </location>
</feature>
<feature type="transmembrane region" description="Helical" evidence="7">
    <location>
        <begin position="383"/>
        <end position="403"/>
    </location>
</feature>
<comment type="caution">
    <text evidence="9">The sequence shown here is derived from an EMBL/GenBank/DDBJ whole genome shotgun (WGS) entry which is preliminary data.</text>
</comment>
<sequence>MGQRASSGNSAITQQRPATLQRRHFIIFAAATILYWSSMYIYVPILSPYLQDRNLSMAWIGFILGSYGLTQLLLRLPLGIYSDRMSRRKPFLIVGMVASLGSCLLFMLPGGWEAPLAGRLLAGICASTWVPFSVLFASYYPADQTQKAMGTLSFLMVSGQFVGMAASGLIADLGGWNAAFWTGVAISLIGTAAAIFIREPKQPSPSSKAVPNTVFADTSEVLRSPRLWMFAILSLLAHGILFITMFGFTPLQATQLGASEGQLTIIVAAFMIPHAFISLISGRSLALRFGTQRVIVVGFAAAALFTALIPSSTNLWWLSLTQALNGAAQAMYFPLLLSLAIRGFAPTQRATAMGLYQSVYSFGMFLGPYLAGGLNSYGGLKAGFWFGASLGIIAAIISSGKSLRNEQQATF</sequence>
<dbReference type="GO" id="GO:0022857">
    <property type="term" value="F:transmembrane transporter activity"/>
    <property type="evidence" value="ECO:0007669"/>
    <property type="project" value="InterPro"/>
</dbReference>
<evidence type="ECO:0000313" key="10">
    <source>
        <dbReference type="Proteomes" id="UP000266340"/>
    </source>
</evidence>
<dbReference type="RefSeq" id="WP_119149543.1">
    <property type="nucleotide sequence ID" value="NZ_JBHSOV010000024.1"/>
</dbReference>
<evidence type="ECO:0000313" key="9">
    <source>
        <dbReference type="EMBL" id="RIE03364.1"/>
    </source>
</evidence>
<keyword evidence="2" id="KW-0813">Transport</keyword>
<dbReference type="PANTHER" id="PTHR23517">
    <property type="entry name" value="RESISTANCE PROTEIN MDTM, PUTATIVE-RELATED-RELATED"/>
    <property type="match status" value="1"/>
</dbReference>
<dbReference type="InterPro" id="IPR020846">
    <property type="entry name" value="MFS_dom"/>
</dbReference>
<dbReference type="SUPFAM" id="SSF103473">
    <property type="entry name" value="MFS general substrate transporter"/>
    <property type="match status" value="1"/>
</dbReference>
<evidence type="ECO:0000256" key="2">
    <source>
        <dbReference type="ARBA" id="ARBA00022448"/>
    </source>
</evidence>
<name>A0A398CWG3_9BACL</name>
<keyword evidence="5 7" id="KW-1133">Transmembrane helix</keyword>
<feature type="transmembrane region" description="Helical" evidence="7">
    <location>
        <begin position="353"/>
        <end position="371"/>
    </location>
</feature>
<comment type="subcellular location">
    <subcellularLocation>
        <location evidence="1">Cell membrane</location>
        <topology evidence="1">Multi-pass membrane protein</topology>
    </subcellularLocation>
</comment>
<dbReference type="InterPro" id="IPR036259">
    <property type="entry name" value="MFS_trans_sf"/>
</dbReference>
<dbReference type="GO" id="GO:0005886">
    <property type="term" value="C:plasma membrane"/>
    <property type="evidence" value="ECO:0007669"/>
    <property type="project" value="UniProtKB-SubCell"/>
</dbReference>
<feature type="domain" description="Major facilitator superfamily (MFS) profile" evidence="8">
    <location>
        <begin position="24"/>
        <end position="406"/>
    </location>
</feature>
<feature type="transmembrane region" description="Helical" evidence="7">
    <location>
        <begin position="152"/>
        <end position="170"/>
    </location>
</feature>
<feature type="transmembrane region" description="Helical" evidence="7">
    <location>
        <begin position="120"/>
        <end position="140"/>
    </location>
</feature>
<evidence type="ECO:0000256" key="6">
    <source>
        <dbReference type="ARBA" id="ARBA00023136"/>
    </source>
</evidence>
<reference evidence="9 10" key="1">
    <citation type="submission" date="2018-09" db="EMBL/GenBank/DDBJ databases">
        <title>Cohnella cavernae sp. nov., isolated from a karst cave.</title>
        <authorList>
            <person name="Zhu H."/>
        </authorList>
    </citation>
    <scope>NUCLEOTIDE SEQUENCE [LARGE SCALE GENOMIC DNA]</scope>
    <source>
        <strain evidence="9 10">K2E09-144</strain>
    </source>
</reference>
<evidence type="ECO:0000259" key="8">
    <source>
        <dbReference type="PROSITE" id="PS50850"/>
    </source>
</evidence>
<feature type="transmembrane region" description="Helical" evidence="7">
    <location>
        <begin position="323"/>
        <end position="341"/>
    </location>
</feature>
<proteinExistence type="predicted"/>
<feature type="transmembrane region" description="Helical" evidence="7">
    <location>
        <begin position="261"/>
        <end position="282"/>
    </location>
</feature>
<dbReference type="OrthoDB" id="9607at2"/>
<feature type="transmembrane region" description="Helical" evidence="7">
    <location>
        <begin position="227"/>
        <end position="249"/>
    </location>
</feature>
<gene>
    <name evidence="9" type="ORF">D3H35_11835</name>
</gene>
<dbReference type="PROSITE" id="PS50850">
    <property type="entry name" value="MFS"/>
    <property type="match status" value="1"/>
</dbReference>
<dbReference type="EMBL" id="QXJM01000037">
    <property type="protein sequence ID" value="RIE03364.1"/>
    <property type="molecule type" value="Genomic_DNA"/>
</dbReference>
<evidence type="ECO:0000256" key="3">
    <source>
        <dbReference type="ARBA" id="ARBA00022475"/>
    </source>
</evidence>
<keyword evidence="6 7" id="KW-0472">Membrane</keyword>
<evidence type="ECO:0000256" key="4">
    <source>
        <dbReference type="ARBA" id="ARBA00022692"/>
    </source>
</evidence>
<organism evidence="9 10">
    <name type="scientific">Cohnella faecalis</name>
    <dbReference type="NCBI Taxonomy" id="2315694"/>
    <lineage>
        <taxon>Bacteria</taxon>
        <taxon>Bacillati</taxon>
        <taxon>Bacillota</taxon>
        <taxon>Bacilli</taxon>
        <taxon>Bacillales</taxon>
        <taxon>Paenibacillaceae</taxon>
        <taxon>Cohnella</taxon>
    </lineage>
</organism>
<evidence type="ECO:0000256" key="1">
    <source>
        <dbReference type="ARBA" id="ARBA00004651"/>
    </source>
</evidence>
<dbReference type="Proteomes" id="UP000266340">
    <property type="component" value="Unassembled WGS sequence"/>
</dbReference>
<protein>
    <submittedName>
        <fullName evidence="9">MFS transporter</fullName>
    </submittedName>
</protein>
<feature type="transmembrane region" description="Helical" evidence="7">
    <location>
        <begin position="90"/>
        <end position="108"/>
    </location>
</feature>